<dbReference type="RefSeq" id="XP_050945647.1">
    <property type="nucleotide sequence ID" value="XM_051089690.1"/>
</dbReference>
<evidence type="ECO:0000313" key="11">
    <source>
        <dbReference type="RefSeq" id="XP_050945647.1"/>
    </source>
</evidence>
<evidence type="ECO:0000256" key="5">
    <source>
        <dbReference type="ARBA" id="ARBA00022776"/>
    </source>
</evidence>
<feature type="compositionally biased region" description="Acidic residues" evidence="8">
    <location>
        <begin position="958"/>
        <end position="986"/>
    </location>
</feature>
<dbReference type="GeneID" id="103499307"/>
<evidence type="ECO:0000256" key="8">
    <source>
        <dbReference type="SAM" id="MobiDB-lite"/>
    </source>
</evidence>
<dbReference type="PANTHER" id="PTHR14418">
    <property type="entry name" value="CONDENSIN COMPLEX SUBUNIT 3-RELATED"/>
    <property type="match status" value="1"/>
</dbReference>
<keyword evidence="7" id="KW-0131">Cell cycle</keyword>
<proteinExistence type="inferred from homology"/>
<dbReference type="PANTHER" id="PTHR14418:SF5">
    <property type="entry name" value="CONDENSIN COMPLEX SUBUNIT 3"/>
    <property type="match status" value="1"/>
</dbReference>
<dbReference type="Proteomes" id="UP001652600">
    <property type="component" value="Chromosome 9"/>
</dbReference>
<name>A0ABM3L6I5_CUCME</name>
<evidence type="ECO:0000259" key="9">
    <source>
        <dbReference type="Pfam" id="PF12719"/>
    </source>
</evidence>
<gene>
    <name evidence="11" type="primary">LOC103499307</name>
</gene>
<keyword evidence="6" id="KW-0226">DNA condensation</keyword>
<dbReference type="Pfam" id="PF12719">
    <property type="entry name" value="Cnd3"/>
    <property type="match status" value="1"/>
</dbReference>
<keyword evidence="3" id="KW-0158">Chromosome</keyword>
<keyword evidence="4" id="KW-0132">Cell division</keyword>
<evidence type="ECO:0000313" key="10">
    <source>
        <dbReference type="Proteomes" id="UP001652600"/>
    </source>
</evidence>
<protein>
    <submittedName>
        <fullName evidence="11">Uncharacterized protein LOC103499307 isoform X2</fullName>
    </submittedName>
</protein>
<evidence type="ECO:0000256" key="3">
    <source>
        <dbReference type="ARBA" id="ARBA00022454"/>
    </source>
</evidence>
<dbReference type="SUPFAM" id="SSF48371">
    <property type="entry name" value="ARM repeat"/>
    <property type="match status" value="1"/>
</dbReference>
<comment type="subcellular location">
    <subcellularLocation>
        <location evidence="1">Chromosome</location>
    </subcellularLocation>
</comment>
<keyword evidence="10" id="KW-1185">Reference proteome</keyword>
<dbReference type="InterPro" id="IPR025977">
    <property type="entry name" value="Cnd3_C"/>
</dbReference>
<dbReference type="Gene3D" id="1.25.10.10">
    <property type="entry name" value="Leucine-rich Repeat Variant"/>
    <property type="match status" value="1"/>
</dbReference>
<comment type="similarity">
    <text evidence="2">Belongs to the CND3 (condensin subunit 3) family.</text>
</comment>
<feature type="domain" description="Nuclear condensin complex subunit 3 C-terminal" evidence="9">
    <location>
        <begin position="599"/>
        <end position="818"/>
    </location>
</feature>
<feature type="compositionally biased region" description="Polar residues" evidence="8">
    <location>
        <begin position="912"/>
        <end position="926"/>
    </location>
</feature>
<feature type="region of interest" description="Disordered" evidence="8">
    <location>
        <begin position="888"/>
        <end position="986"/>
    </location>
</feature>
<organism evidence="10 11">
    <name type="scientific">Cucumis melo</name>
    <name type="common">Muskmelon</name>
    <dbReference type="NCBI Taxonomy" id="3656"/>
    <lineage>
        <taxon>Eukaryota</taxon>
        <taxon>Viridiplantae</taxon>
        <taxon>Streptophyta</taxon>
        <taxon>Embryophyta</taxon>
        <taxon>Tracheophyta</taxon>
        <taxon>Spermatophyta</taxon>
        <taxon>Magnoliopsida</taxon>
        <taxon>eudicotyledons</taxon>
        <taxon>Gunneridae</taxon>
        <taxon>Pentapetalae</taxon>
        <taxon>rosids</taxon>
        <taxon>fabids</taxon>
        <taxon>Cucurbitales</taxon>
        <taxon>Cucurbitaceae</taxon>
        <taxon>Benincaseae</taxon>
        <taxon>Cucumis</taxon>
    </lineage>
</organism>
<evidence type="ECO:0000256" key="2">
    <source>
        <dbReference type="ARBA" id="ARBA00006533"/>
    </source>
</evidence>
<keyword evidence="5" id="KW-0498">Mitosis</keyword>
<dbReference type="InterPro" id="IPR011989">
    <property type="entry name" value="ARM-like"/>
</dbReference>
<reference evidence="11" key="1">
    <citation type="submission" date="2025-08" db="UniProtKB">
        <authorList>
            <consortium name="RefSeq"/>
        </authorList>
    </citation>
    <scope>IDENTIFICATION</scope>
    <source>
        <tissue evidence="11">Stem</tissue>
    </source>
</reference>
<evidence type="ECO:0000256" key="1">
    <source>
        <dbReference type="ARBA" id="ARBA00004286"/>
    </source>
</evidence>
<accession>A0ABM3L6I5</accession>
<dbReference type="InterPro" id="IPR027165">
    <property type="entry name" value="CND3"/>
</dbReference>
<evidence type="ECO:0000256" key="6">
    <source>
        <dbReference type="ARBA" id="ARBA00023067"/>
    </source>
</evidence>
<dbReference type="InterPro" id="IPR016024">
    <property type="entry name" value="ARM-type_fold"/>
</dbReference>
<sequence length="986" mass="109267">MGVSKRESAMAEEALASQDLLPQKIAKILDEARSSNATHNRKLKELSALRFKSKSPFDFLTAFSKTLTPLFNFHRRTSSVERLIRFISLFSTSRDPNFASHADEFLEEFLKFLLVASCAANKSARFRACQIVSEIIMRLPDDAEVSSDFWDKVIDHMKVRVQDKVPLVRMFAVRALSRFANDSENGDILNLFLEMIPMEQNAEVRKTILLSLPPSNVTLQVIIDCTLDVSESVRKAAYCVLANKFPLQSLSIKQRTTILQRGLTDRSQAVSKECLKLMTDEWLNNCCHGNPIELLEYLDVETYERVGESVMGALLGASLLKLHDNASIQHYILTSSSATEGDSPHCSPTIQLMEPEVSLYWRTICKHILTEAHAKGSDAAASMGAEAAVYAAEASEKNDLLEKILPATISDYVGLVKAHINAGSSYRFASRQLLLLGTMLDFSDNANRKIAGAFLQEVLHISPDHELDDDGNLVVHGDGINLGGDRDWAIAVSGLVKKVHAAAGEFEEIVLEVIEELARPCRERTANCVQWMHCLAVTSLLLENAKSLNFINGNISGPAQLLESILLPGVVDKALGQDHILQSSFDKTSFSSINLSEADEDWTMGSLDLLYAGFDNDEKYSSSATNEIESVQTIVTEGFAKILLLSENYPSIPASLHPPLLSKLVNIYFSSEKDLERLKQCLSVFFEHYPSLTVSHKRWISESFLPVMRSMWPGMNGNVGGSAAEVANMRKRAVQASRFMLQMMQAPLYANDTETKEEDGCMGNQEVAGTIGEPPLECSEEGLAIQIATEVASFRGKKTPAQKSYVSALCRVLVLLHFRPSEQGAIRVMRRLLCYVVDTASWDKDLVKDLKRMGEHLSAIDKQPDLEVTQEQADLILDQLKREFNFDAEIPPQTPVPCSTKPTRSRRRVKPESSSSDEAMSPTSVPNIVGTIGTRSQRASKTVALTRIMNSALKTNDVVDEEDGCEDSDDDDDEDDEDSDSDVTEN</sequence>
<evidence type="ECO:0000256" key="4">
    <source>
        <dbReference type="ARBA" id="ARBA00022618"/>
    </source>
</evidence>
<evidence type="ECO:0000256" key="7">
    <source>
        <dbReference type="ARBA" id="ARBA00023306"/>
    </source>
</evidence>